<dbReference type="PANTHER" id="PTHR35306">
    <property type="entry name" value="BNAA03G57290D PROTEIN"/>
    <property type="match status" value="1"/>
</dbReference>
<reference evidence="3" key="1">
    <citation type="journal article" date="2019" name="Gigascience">
        <title>De novo genome assembly of the endangered Acer yangbiense, a plant species with extremely small populations endemic to Yunnan Province, China.</title>
        <authorList>
            <person name="Yang J."/>
            <person name="Wariss H.M."/>
            <person name="Tao L."/>
            <person name="Zhang R."/>
            <person name="Yun Q."/>
            <person name="Hollingsworth P."/>
            <person name="Dao Z."/>
            <person name="Luo G."/>
            <person name="Guo H."/>
            <person name="Ma Y."/>
            <person name="Sun W."/>
        </authorList>
    </citation>
    <scope>NUCLEOTIDE SEQUENCE [LARGE SCALE GENOMIC DNA]</scope>
    <source>
        <strain evidence="3">cv. br00</strain>
    </source>
</reference>
<dbReference type="Proteomes" id="UP000326939">
    <property type="component" value="Chromosome 5"/>
</dbReference>
<organism evidence="2 3">
    <name type="scientific">Salix brachista</name>
    <dbReference type="NCBI Taxonomy" id="2182728"/>
    <lineage>
        <taxon>Eukaryota</taxon>
        <taxon>Viridiplantae</taxon>
        <taxon>Streptophyta</taxon>
        <taxon>Embryophyta</taxon>
        <taxon>Tracheophyta</taxon>
        <taxon>Spermatophyta</taxon>
        <taxon>Magnoliopsida</taxon>
        <taxon>eudicotyledons</taxon>
        <taxon>Gunneridae</taxon>
        <taxon>Pentapetalae</taxon>
        <taxon>rosids</taxon>
        <taxon>fabids</taxon>
        <taxon>Malpighiales</taxon>
        <taxon>Salicaceae</taxon>
        <taxon>Saliceae</taxon>
        <taxon>Salix</taxon>
    </lineage>
</organism>
<dbReference type="InterPro" id="IPR028322">
    <property type="entry name" value="PNRC-like_rgn"/>
</dbReference>
<dbReference type="EMBL" id="VDCV01000005">
    <property type="protein sequence ID" value="KAB5557456.1"/>
    <property type="molecule type" value="Genomic_DNA"/>
</dbReference>
<accession>A0A5N5MSY9</accession>
<protein>
    <submittedName>
        <fullName evidence="2">Uncharacterized protein</fullName>
    </submittedName>
</protein>
<evidence type="ECO:0000256" key="1">
    <source>
        <dbReference type="SAM" id="MobiDB-lite"/>
    </source>
</evidence>
<feature type="region of interest" description="Disordered" evidence="1">
    <location>
        <begin position="46"/>
        <end position="84"/>
    </location>
</feature>
<feature type="compositionally biased region" description="Pro residues" evidence="1">
    <location>
        <begin position="69"/>
        <end position="79"/>
    </location>
</feature>
<comment type="caution">
    <text evidence="2">The sequence shown here is derived from an EMBL/GenBank/DDBJ whole genome shotgun (WGS) entry which is preliminary data.</text>
</comment>
<dbReference type="Pfam" id="PF15365">
    <property type="entry name" value="PNRC"/>
    <property type="match status" value="1"/>
</dbReference>
<keyword evidence="3" id="KW-1185">Reference proteome</keyword>
<dbReference type="AlphaFoldDB" id="A0A5N5MSY9"/>
<evidence type="ECO:0000313" key="3">
    <source>
        <dbReference type="Proteomes" id="UP000326939"/>
    </source>
</evidence>
<sequence>METLVVAQHRNQYYSGIKPQRPAKFGSAPSKHFGDINCRTFHSGAGLLPPPFQTSTTPATKSTTHAPPAFHPPKTPPPAAKSHSVDIGRFKTASKSFPITINVKTPRKEISFNEEMGFVNENLLFSELWAGPAYSNSPPPSSLPIPKFSMRPPKRTVSLDSPVSDYADFDVQPTVKSAPASPSREHSPCIRDMFLNADSATKTLRRILNLDVADDKAGKVHDFIARMGQVDCSLEYVKRMKADSNTFGKQKGTSNEVEVKAYTSDAMYILCIMTWWEAEAKAIVSVFCTFSLLMSILSMLLCHAVSLPVSCSFERLLGPPLCLSLRGAACPGTFQEAAAKLGYALDS</sequence>
<dbReference type="GO" id="GO:0016071">
    <property type="term" value="P:mRNA metabolic process"/>
    <property type="evidence" value="ECO:0007669"/>
    <property type="project" value="UniProtKB-ARBA"/>
</dbReference>
<evidence type="ECO:0000313" key="2">
    <source>
        <dbReference type="EMBL" id="KAB5557456.1"/>
    </source>
</evidence>
<name>A0A5N5MSY9_9ROSI</name>
<dbReference type="PANTHER" id="PTHR35306:SF1">
    <property type="entry name" value="VQ DOMAIN-CONTAINING PROTEIN"/>
    <property type="match status" value="1"/>
</dbReference>
<gene>
    <name evidence="2" type="ORF">DKX38_008365</name>
</gene>
<feature type="compositionally biased region" description="Low complexity" evidence="1">
    <location>
        <begin position="54"/>
        <end position="68"/>
    </location>
</feature>
<proteinExistence type="predicted"/>